<keyword evidence="1" id="KW-1133">Transmembrane helix</keyword>
<dbReference type="InterPro" id="IPR037185">
    <property type="entry name" value="EmrE-like"/>
</dbReference>
<reference evidence="3" key="2">
    <citation type="submission" date="2021-01" db="EMBL/GenBank/DDBJ databases">
        <authorList>
            <person name="Hahn C.R."/>
            <person name="Youssef N.H."/>
            <person name="Elshahed M."/>
        </authorList>
    </citation>
    <scope>NUCLEOTIDE SEQUENCE</scope>
    <source>
        <strain evidence="3">Zod_Metabat.24</strain>
    </source>
</reference>
<evidence type="ECO:0000256" key="1">
    <source>
        <dbReference type="SAM" id="Phobius"/>
    </source>
</evidence>
<dbReference type="AlphaFoldDB" id="A0A9D8KCP4"/>
<feature type="transmembrane region" description="Helical" evidence="1">
    <location>
        <begin position="144"/>
        <end position="166"/>
    </location>
</feature>
<name>A0A9D8KCP4_9DELT</name>
<organism evidence="3 4">
    <name type="scientific">Candidatus Zymogenus saltonus</name>
    <dbReference type="NCBI Taxonomy" id="2844893"/>
    <lineage>
        <taxon>Bacteria</taxon>
        <taxon>Deltaproteobacteria</taxon>
        <taxon>Candidatus Zymogenia</taxon>
        <taxon>Candidatus Zymogeniales</taxon>
        <taxon>Candidatus Zymogenaceae</taxon>
        <taxon>Candidatus Zymogenus</taxon>
    </lineage>
</organism>
<reference evidence="3" key="1">
    <citation type="journal article" date="2021" name="Environ. Microbiol.">
        <title>Genomic characterization of three novel Desulfobacterota classes expand the metabolic and phylogenetic diversity of the phylum.</title>
        <authorList>
            <person name="Murphy C.L."/>
            <person name="Biggerstaff J."/>
            <person name="Eichhorn A."/>
            <person name="Ewing E."/>
            <person name="Shahan R."/>
            <person name="Soriano D."/>
            <person name="Stewart S."/>
            <person name="VanMol K."/>
            <person name="Walker R."/>
            <person name="Walters P."/>
            <person name="Elshahed M.S."/>
            <person name="Youssef N.H."/>
        </authorList>
    </citation>
    <scope>NUCLEOTIDE SEQUENCE</scope>
    <source>
        <strain evidence="3">Zod_Metabat.24</strain>
    </source>
</reference>
<feature type="domain" description="EamA" evidence="2">
    <location>
        <begin position="147"/>
        <end position="271"/>
    </location>
</feature>
<feature type="transmembrane region" description="Helical" evidence="1">
    <location>
        <begin position="12"/>
        <end position="31"/>
    </location>
</feature>
<feature type="transmembrane region" description="Helical" evidence="1">
    <location>
        <begin position="64"/>
        <end position="84"/>
    </location>
</feature>
<dbReference type="GO" id="GO:0016020">
    <property type="term" value="C:membrane"/>
    <property type="evidence" value="ECO:0007669"/>
    <property type="project" value="InterPro"/>
</dbReference>
<feature type="transmembrane region" description="Helical" evidence="1">
    <location>
        <begin position="203"/>
        <end position="222"/>
    </location>
</feature>
<feature type="transmembrane region" description="Helical" evidence="1">
    <location>
        <begin position="37"/>
        <end position="57"/>
    </location>
</feature>
<feature type="domain" description="EamA" evidence="2">
    <location>
        <begin position="9"/>
        <end position="137"/>
    </location>
</feature>
<sequence>MEQDKKRKRAIVFILIAAVLWSLGGLLIKIIDWNPMAIAGMRSGIAGLMALGALFVLGRRPSFTLSFSQVGGALVYCATVILFVTSNKLTTAANAILLQYTAPIYVAMFGRWFLGERTTRFDWLIIAVVLGGMALFFLDSLTPGSFWGNVLAIISGVAFGWFVLFMRKQKKESTFESIILGNGLTLLICLPFMFKSMPDSKSWVGLILLGVFQLGLSYILYAAAIKHMTAIDSILIPTIEPLLNPLWVFLMLKERPGPWALVGGAVILVSITARGLMVARRRPTVHRPPPEMPVINGEGGED</sequence>
<evidence type="ECO:0000313" key="3">
    <source>
        <dbReference type="EMBL" id="MBN1572123.1"/>
    </source>
</evidence>
<dbReference type="Pfam" id="PF00892">
    <property type="entry name" value="EamA"/>
    <property type="match status" value="2"/>
</dbReference>
<comment type="caution">
    <text evidence="3">The sequence shown here is derived from an EMBL/GenBank/DDBJ whole genome shotgun (WGS) entry which is preliminary data.</text>
</comment>
<protein>
    <submittedName>
        <fullName evidence="3">DMT family transporter</fullName>
    </submittedName>
</protein>
<dbReference type="SUPFAM" id="SSF103481">
    <property type="entry name" value="Multidrug resistance efflux transporter EmrE"/>
    <property type="match status" value="2"/>
</dbReference>
<proteinExistence type="predicted"/>
<feature type="transmembrane region" description="Helical" evidence="1">
    <location>
        <begin position="121"/>
        <end position="138"/>
    </location>
</feature>
<feature type="transmembrane region" description="Helical" evidence="1">
    <location>
        <begin position="96"/>
        <end position="114"/>
    </location>
</feature>
<evidence type="ECO:0000259" key="2">
    <source>
        <dbReference type="Pfam" id="PF00892"/>
    </source>
</evidence>
<evidence type="ECO:0000313" key="4">
    <source>
        <dbReference type="Proteomes" id="UP000809273"/>
    </source>
</evidence>
<accession>A0A9D8KCP4</accession>
<keyword evidence="1" id="KW-0472">Membrane</keyword>
<dbReference type="EMBL" id="JAFGIX010000014">
    <property type="protein sequence ID" value="MBN1572123.1"/>
    <property type="molecule type" value="Genomic_DNA"/>
</dbReference>
<gene>
    <name evidence="3" type="ORF">JW984_02885</name>
</gene>
<dbReference type="PANTHER" id="PTHR22911">
    <property type="entry name" value="ACYL-MALONYL CONDENSING ENZYME-RELATED"/>
    <property type="match status" value="1"/>
</dbReference>
<feature type="transmembrane region" description="Helical" evidence="1">
    <location>
        <begin position="258"/>
        <end position="277"/>
    </location>
</feature>
<dbReference type="InterPro" id="IPR000620">
    <property type="entry name" value="EamA_dom"/>
</dbReference>
<keyword evidence="1" id="KW-0812">Transmembrane</keyword>
<dbReference type="Proteomes" id="UP000809273">
    <property type="component" value="Unassembled WGS sequence"/>
</dbReference>